<dbReference type="AlphaFoldDB" id="A0A8S2R0U7"/>
<gene>
    <name evidence="2" type="ORF">TMI583_LOCUS30386</name>
</gene>
<evidence type="ECO:0000313" key="2">
    <source>
        <dbReference type="EMBL" id="CAF4135589.1"/>
    </source>
</evidence>
<feature type="non-terminal residue" evidence="2">
    <location>
        <position position="1"/>
    </location>
</feature>
<dbReference type="EMBL" id="CAJOBA010042560">
    <property type="protein sequence ID" value="CAF4135589.1"/>
    <property type="molecule type" value="Genomic_DNA"/>
</dbReference>
<proteinExistence type="predicted"/>
<evidence type="ECO:0000313" key="3">
    <source>
        <dbReference type="Proteomes" id="UP000682733"/>
    </source>
</evidence>
<evidence type="ECO:0000256" key="1">
    <source>
        <dbReference type="SAM" id="MobiDB-lite"/>
    </source>
</evidence>
<comment type="caution">
    <text evidence="2">The sequence shown here is derived from an EMBL/GenBank/DDBJ whole genome shotgun (WGS) entry which is preliminary data.</text>
</comment>
<feature type="region of interest" description="Disordered" evidence="1">
    <location>
        <begin position="14"/>
        <end position="36"/>
    </location>
</feature>
<dbReference type="Proteomes" id="UP000682733">
    <property type="component" value="Unassembled WGS sequence"/>
</dbReference>
<protein>
    <submittedName>
        <fullName evidence="2">Uncharacterized protein</fullName>
    </submittedName>
</protein>
<reference evidence="2" key="1">
    <citation type="submission" date="2021-02" db="EMBL/GenBank/DDBJ databases">
        <authorList>
            <person name="Nowell W R."/>
        </authorList>
    </citation>
    <scope>NUCLEOTIDE SEQUENCE</scope>
</reference>
<organism evidence="2 3">
    <name type="scientific">Didymodactylos carnosus</name>
    <dbReference type="NCBI Taxonomy" id="1234261"/>
    <lineage>
        <taxon>Eukaryota</taxon>
        <taxon>Metazoa</taxon>
        <taxon>Spiralia</taxon>
        <taxon>Gnathifera</taxon>
        <taxon>Rotifera</taxon>
        <taxon>Eurotatoria</taxon>
        <taxon>Bdelloidea</taxon>
        <taxon>Philodinida</taxon>
        <taxon>Philodinidae</taxon>
        <taxon>Didymodactylos</taxon>
    </lineage>
</organism>
<sequence>GLDSLILQRQEIEDKLPSEDENNIHDDEKQTHTNNSHKEDFDLFVLNNFDPFDGKQNVIDWIDITEEKFKEYKFNRHYRYEAVPLLVSNDAKRWYIRQ</sequence>
<accession>A0A8S2R0U7</accession>
<name>A0A8S2R0U7_9BILA</name>